<dbReference type="KEGG" id="lsf:I8J32_013165"/>
<dbReference type="Gene3D" id="3.40.50.12780">
    <property type="entry name" value="N-terminal domain of ligase-like"/>
    <property type="match status" value="1"/>
</dbReference>
<organism evidence="1 2">
    <name type="scientific">Agrilutibacter solisilvae</name>
    <dbReference type="NCBI Taxonomy" id="2763317"/>
    <lineage>
        <taxon>Bacteria</taxon>
        <taxon>Pseudomonadati</taxon>
        <taxon>Pseudomonadota</taxon>
        <taxon>Gammaproteobacteria</taxon>
        <taxon>Lysobacterales</taxon>
        <taxon>Lysobacteraceae</taxon>
        <taxon>Agrilutibacter</taxon>
    </lineage>
</organism>
<dbReference type="SUPFAM" id="SSF56801">
    <property type="entry name" value="Acetyl-CoA synthetase-like"/>
    <property type="match status" value="1"/>
</dbReference>
<dbReference type="InterPro" id="IPR042099">
    <property type="entry name" value="ANL_N_sf"/>
</dbReference>
<accession>A0A974XXM3</accession>
<reference evidence="1 2" key="1">
    <citation type="submission" date="2021-03" db="EMBL/GenBank/DDBJ databases">
        <title>Lysobacter sp. nov. isolated from soil of gangwondo yeongwol, south Korea.</title>
        <authorList>
            <person name="Kim K.R."/>
            <person name="Kim K.H."/>
            <person name="Jeon C.O."/>
        </authorList>
    </citation>
    <scope>NUCLEOTIDE SEQUENCE [LARGE SCALE GENOMIC DNA]</scope>
    <source>
        <strain evidence="1 2">R19</strain>
    </source>
</reference>
<dbReference type="PANTHER" id="PTHR36932:SF1">
    <property type="entry name" value="CAPSULAR POLYSACCHARIDE BIOSYNTHESIS PROTEIN"/>
    <property type="match status" value="1"/>
</dbReference>
<evidence type="ECO:0000313" key="2">
    <source>
        <dbReference type="Proteomes" id="UP000639274"/>
    </source>
</evidence>
<proteinExistence type="predicted"/>
<dbReference type="RefSeq" id="WP_200612973.1">
    <property type="nucleotide sequence ID" value="NZ_CP071518.1"/>
</dbReference>
<gene>
    <name evidence="1" type="ORF">I8J32_013165</name>
</gene>
<dbReference type="Proteomes" id="UP000639274">
    <property type="component" value="Chromosome"/>
</dbReference>
<dbReference type="GO" id="GO:0016874">
    <property type="term" value="F:ligase activity"/>
    <property type="evidence" value="ECO:0007669"/>
    <property type="project" value="UniProtKB-KW"/>
</dbReference>
<dbReference type="PANTHER" id="PTHR36932">
    <property type="entry name" value="CAPSULAR POLYSACCHARIDE BIOSYNTHESIS PROTEIN"/>
    <property type="match status" value="1"/>
</dbReference>
<dbReference type="InterPro" id="IPR053158">
    <property type="entry name" value="CapK_Type1_Caps_Biosynth"/>
</dbReference>
<dbReference type="EMBL" id="CP071518">
    <property type="protein sequence ID" value="QSX77682.1"/>
    <property type="molecule type" value="Genomic_DNA"/>
</dbReference>
<sequence>MGLADRIYAKLPERGQEVAASAFGLYRHWLRSGPGYGDQVRAWRERDAWTPPQFSSYQTEQLRTLLGQAADHVPYYRQTWDDALKRAARAGNLSALPLLDKDPIRHAPQAFAREDVRPLMRYRFLTSGSTGTPVTTLWTAREAREARALREARSANWAGVSFDEPRATFSGRIVVPDPHSPGPFHRFNRVENQVYFSAFHLSREHADQYVDALWRHRVVWLTGYAVSYYLLARHILDRGLEVPELKAVITTSEKLTSKMRTVMEAAYRCSVYEEYGTVENAVFASQCAHGRLHVSPDAGVVEILRHDGSPCDPGEPGEIVATGFVRRYQPFIRYRVGDVAAWNPRPCTCGRHMPVLQEIVGRVEDVVVGPDGREMVRFHGIFVAQDNLVEGQIIQEALDRIRVKVVGTPAFGTADALEIEKRIRQRLGDVTVVVEKVEAIPRSANGKFKAVVSLIQAARR</sequence>
<name>A0A974XXM3_9GAMM</name>
<keyword evidence="1" id="KW-0436">Ligase</keyword>
<evidence type="ECO:0000313" key="1">
    <source>
        <dbReference type="EMBL" id="QSX77682.1"/>
    </source>
</evidence>
<protein>
    <submittedName>
        <fullName evidence="1">Phenylacetate--CoA ligase family protein</fullName>
    </submittedName>
</protein>
<keyword evidence="2" id="KW-1185">Reference proteome</keyword>
<dbReference type="AlphaFoldDB" id="A0A974XXM3"/>